<dbReference type="PANTHER" id="PTHR11795:SF447">
    <property type="entry name" value="ABC TRANSPORTER PERMEASE PROTEIN"/>
    <property type="match status" value="1"/>
</dbReference>
<proteinExistence type="inferred from homology"/>
<dbReference type="PANTHER" id="PTHR11795">
    <property type="entry name" value="BRANCHED-CHAIN AMINO ACID TRANSPORT SYSTEM PERMEASE PROTEIN LIVH"/>
    <property type="match status" value="1"/>
</dbReference>
<keyword evidence="7 9" id="KW-0472">Membrane</keyword>
<dbReference type="InterPro" id="IPR001851">
    <property type="entry name" value="ABC_transp_permease"/>
</dbReference>
<reference evidence="10" key="1">
    <citation type="submission" date="2021-10" db="EMBL/GenBank/DDBJ databases">
        <title>Anaerobic single-cell dispensing facilitates the cultivation of human gut bacteria.</title>
        <authorList>
            <person name="Afrizal A."/>
        </authorList>
    </citation>
    <scope>NUCLEOTIDE SEQUENCE</scope>
    <source>
        <strain evidence="10">CLA-AA-H274</strain>
    </source>
</reference>
<evidence type="ECO:0000256" key="8">
    <source>
        <dbReference type="ARBA" id="ARBA00037998"/>
    </source>
</evidence>
<feature type="transmembrane region" description="Helical" evidence="9">
    <location>
        <begin position="203"/>
        <end position="224"/>
    </location>
</feature>
<keyword evidence="2" id="KW-0813">Transport</keyword>
<dbReference type="RefSeq" id="WP_308451024.1">
    <property type="nucleotide sequence ID" value="NZ_JAJEPU010000012.1"/>
</dbReference>
<evidence type="ECO:0000256" key="6">
    <source>
        <dbReference type="ARBA" id="ARBA00022989"/>
    </source>
</evidence>
<dbReference type="CDD" id="cd06582">
    <property type="entry name" value="TM_PBP1_LivH_like"/>
    <property type="match status" value="1"/>
</dbReference>
<feature type="transmembrane region" description="Helical" evidence="9">
    <location>
        <begin position="66"/>
        <end position="88"/>
    </location>
</feature>
<protein>
    <submittedName>
        <fullName evidence="10">Urea ABC transporter permease subunit UrtB</fullName>
    </submittedName>
</protein>
<comment type="similarity">
    <text evidence="8">Belongs to the binding-protein-dependent transport system permease family. LivHM subfamily.</text>
</comment>
<dbReference type="InterPro" id="IPR017779">
    <property type="entry name" value="ABC_UrtB_bac"/>
</dbReference>
<keyword evidence="6 9" id="KW-1133">Transmembrane helix</keyword>
<name>A0AAE3AQT8_9FIRM</name>
<evidence type="ECO:0000313" key="11">
    <source>
        <dbReference type="Proteomes" id="UP001198962"/>
    </source>
</evidence>
<evidence type="ECO:0000256" key="2">
    <source>
        <dbReference type="ARBA" id="ARBA00022448"/>
    </source>
</evidence>
<evidence type="ECO:0000256" key="7">
    <source>
        <dbReference type="ARBA" id="ARBA00023136"/>
    </source>
</evidence>
<dbReference type="GO" id="GO:0006865">
    <property type="term" value="P:amino acid transport"/>
    <property type="evidence" value="ECO:0007669"/>
    <property type="project" value="UniProtKB-KW"/>
</dbReference>
<keyword evidence="5" id="KW-0029">Amino-acid transport</keyword>
<dbReference type="InterPro" id="IPR052157">
    <property type="entry name" value="BCAA_transport_permease"/>
</dbReference>
<gene>
    <name evidence="10" type="primary">urtB</name>
    <name evidence="10" type="ORF">LKD32_05630</name>
</gene>
<feature type="transmembrane region" description="Helical" evidence="9">
    <location>
        <begin position="266"/>
        <end position="287"/>
    </location>
</feature>
<comment type="caution">
    <text evidence="10">The sequence shown here is derived from an EMBL/GenBank/DDBJ whole genome shotgun (WGS) entry which is preliminary data.</text>
</comment>
<keyword evidence="11" id="KW-1185">Reference proteome</keyword>
<organism evidence="10 11">
    <name type="scientific">Brotaphodocola catenula</name>
    <dbReference type="NCBI Taxonomy" id="2885361"/>
    <lineage>
        <taxon>Bacteria</taxon>
        <taxon>Bacillati</taxon>
        <taxon>Bacillota</taxon>
        <taxon>Clostridia</taxon>
        <taxon>Lachnospirales</taxon>
        <taxon>Lachnospiraceae</taxon>
        <taxon>Brotaphodocola</taxon>
    </lineage>
</organism>
<evidence type="ECO:0000256" key="9">
    <source>
        <dbReference type="SAM" id="Phobius"/>
    </source>
</evidence>
<dbReference type="GO" id="GO:0005886">
    <property type="term" value="C:plasma membrane"/>
    <property type="evidence" value="ECO:0007669"/>
    <property type="project" value="UniProtKB-SubCell"/>
</dbReference>
<keyword evidence="4 9" id="KW-0812">Transmembrane</keyword>
<evidence type="ECO:0000313" key="10">
    <source>
        <dbReference type="EMBL" id="MCC2164364.1"/>
    </source>
</evidence>
<dbReference type="EMBL" id="JAJEPU010000012">
    <property type="protein sequence ID" value="MCC2164364.1"/>
    <property type="molecule type" value="Genomic_DNA"/>
</dbReference>
<dbReference type="GO" id="GO:0022857">
    <property type="term" value="F:transmembrane transporter activity"/>
    <property type="evidence" value="ECO:0007669"/>
    <property type="project" value="InterPro"/>
</dbReference>
<dbReference type="NCBIfam" id="TIGR03409">
    <property type="entry name" value="urea_trans_UrtB"/>
    <property type="match status" value="1"/>
</dbReference>
<keyword evidence="3" id="KW-1003">Cell membrane</keyword>
<evidence type="ECO:0000256" key="3">
    <source>
        <dbReference type="ARBA" id="ARBA00022475"/>
    </source>
</evidence>
<feature type="transmembrane region" description="Helical" evidence="9">
    <location>
        <begin position="236"/>
        <end position="259"/>
    </location>
</feature>
<evidence type="ECO:0000256" key="5">
    <source>
        <dbReference type="ARBA" id="ARBA00022970"/>
    </source>
</evidence>
<evidence type="ECO:0000256" key="1">
    <source>
        <dbReference type="ARBA" id="ARBA00004651"/>
    </source>
</evidence>
<comment type="subcellular location">
    <subcellularLocation>
        <location evidence="1">Cell membrane</location>
        <topology evidence="1">Multi-pass membrane protein</topology>
    </subcellularLocation>
</comment>
<evidence type="ECO:0000256" key="4">
    <source>
        <dbReference type="ARBA" id="ARBA00022692"/>
    </source>
</evidence>
<dbReference type="AlphaFoldDB" id="A0AAE3AQT8"/>
<accession>A0AAE3AQT8</accession>
<feature type="transmembrane region" description="Helical" evidence="9">
    <location>
        <begin position="152"/>
        <end position="170"/>
    </location>
</feature>
<feature type="transmembrane region" description="Helical" evidence="9">
    <location>
        <begin position="12"/>
        <end position="35"/>
    </location>
</feature>
<dbReference type="Proteomes" id="UP001198962">
    <property type="component" value="Unassembled WGS sequence"/>
</dbReference>
<dbReference type="Pfam" id="PF02653">
    <property type="entry name" value="BPD_transp_2"/>
    <property type="match status" value="1"/>
</dbReference>
<sequence length="302" mass="32215">MELFLMQLFNGISVSSILLLAALGLAITFGLMGVINMAHGEFIMIGAYTAYVVQNFFKKYLPASVFDSYCIVAILLSFLVAGFCGLILEKLIIRKLYGRAADSLLVTWGISLILQQGARSIFGSPNVGVEAPSFLENSLKISGMLALPYKRLFILLIAVICLLGVYALMFKTRQGRNIRAVMQNRNMAASLGVNTSRVDASTFAIGSGLAGLAGCALTWIGAIGPTLGTNYIVDTFMTVVVGGAGSIIGSVFGAGFIGVGETAFEFMTTASMGKVLIFVCVIILLQFRPKGIFAVHTRSLED</sequence>